<dbReference type="GO" id="GO:0016757">
    <property type="term" value="F:glycosyltransferase activity"/>
    <property type="evidence" value="ECO:0007669"/>
    <property type="project" value="UniProtKB-KW"/>
</dbReference>
<feature type="domain" description="Glycosyltransferase 2-like" evidence="1">
    <location>
        <begin position="4"/>
        <end position="96"/>
    </location>
</feature>
<proteinExistence type="predicted"/>
<organism evidence="2 3">
    <name type="scientific">Providencia rettgeri</name>
    <dbReference type="NCBI Taxonomy" id="587"/>
    <lineage>
        <taxon>Bacteria</taxon>
        <taxon>Pseudomonadati</taxon>
        <taxon>Pseudomonadota</taxon>
        <taxon>Gammaproteobacteria</taxon>
        <taxon>Enterobacterales</taxon>
        <taxon>Morganellaceae</taxon>
        <taxon>Providencia</taxon>
    </lineage>
</organism>
<dbReference type="EC" id="2.4.-.-" evidence="2"/>
<name>A0AAJ4NIJ2_PRORE</name>
<dbReference type="InterPro" id="IPR029044">
    <property type="entry name" value="Nucleotide-diphossugar_trans"/>
</dbReference>
<dbReference type="EMBL" id="CP076405">
    <property type="protein sequence ID" value="QWQ20726.2"/>
    <property type="molecule type" value="Genomic_DNA"/>
</dbReference>
<dbReference type="SUPFAM" id="SSF53448">
    <property type="entry name" value="Nucleotide-diphospho-sugar transferases"/>
    <property type="match status" value="1"/>
</dbReference>
<reference evidence="2" key="1">
    <citation type="submission" date="2021-06" db="EMBL/GenBank/DDBJ databases">
        <title>Emergence of genetically related NDM-1-producing Providencia rettgeri strains in Argentina.</title>
        <authorList>
            <person name="Pasteran F."/>
            <person name="Meo A."/>
            <person name="Gomez S."/>
            <person name="Derdoy L."/>
            <person name="Albronoz E."/>
            <person name="Faccone D."/>
            <person name="Guerriero L."/>
            <person name="Archuby D."/>
            <person name="Tarzia A."/>
            <person name="Lopez M."/>
            <person name="Corso A."/>
        </authorList>
    </citation>
    <scope>NUCLEOTIDE SEQUENCE</scope>
    <source>
        <strain evidence="2">PreM15628</strain>
    </source>
</reference>
<dbReference type="AlphaFoldDB" id="A0AAJ4NIJ2"/>
<dbReference type="Proteomes" id="UP000682358">
    <property type="component" value="Chromosome"/>
</dbReference>
<evidence type="ECO:0000313" key="2">
    <source>
        <dbReference type="EMBL" id="QWQ20726.2"/>
    </source>
</evidence>
<sequence>MKISIITICRNNPSEMVRTINGYLSYLSSDIEAIIIDGSDNDSCIEAFRYLNTPLKHINFFKQTSKGLYAAMNEGIAKAKGDSLIFMNSGDTFSSSFDLFCFLEKYSFLLKSHIIFGNAKLYYKDYYKYHKWDRIEPIGKKWRPSHQAIFMPRSFLSENKFSESLKVSADTELQIKAFKYLKYIYIDETICEFELGGISSYPKTLKMTIKHCNELISTRKIENYWPKFLIYIKQVIKLAVIKVIGYRNYLRIVKWIFKL</sequence>
<evidence type="ECO:0000313" key="3">
    <source>
        <dbReference type="Proteomes" id="UP000682358"/>
    </source>
</evidence>
<gene>
    <name evidence="2" type="ORF">KOF27_19570</name>
</gene>
<accession>A0AAJ4NIJ2</accession>
<dbReference type="InterPro" id="IPR001173">
    <property type="entry name" value="Glyco_trans_2-like"/>
</dbReference>
<protein>
    <submittedName>
        <fullName evidence="2">Glycosyltransferase</fullName>
        <ecNumber evidence="2">2.4.-.-</ecNumber>
    </submittedName>
</protein>
<evidence type="ECO:0000259" key="1">
    <source>
        <dbReference type="Pfam" id="PF00535"/>
    </source>
</evidence>
<dbReference type="Gene3D" id="3.90.550.10">
    <property type="entry name" value="Spore Coat Polysaccharide Biosynthesis Protein SpsA, Chain A"/>
    <property type="match status" value="1"/>
</dbReference>
<keyword evidence="2" id="KW-0328">Glycosyltransferase</keyword>
<dbReference type="Pfam" id="PF00535">
    <property type="entry name" value="Glycos_transf_2"/>
    <property type="match status" value="1"/>
</dbReference>
<keyword evidence="2" id="KW-0808">Transferase</keyword>